<dbReference type="EMBL" id="CP064942">
    <property type="protein sequence ID" value="QPH54108.1"/>
    <property type="molecule type" value="Genomic_DNA"/>
</dbReference>
<proteinExistence type="predicted"/>
<gene>
    <name evidence="1" type="ORF">I0K15_20440</name>
</gene>
<sequence length="118" mass="13156">MKDLTIPPDAMRTMIQQLRALGAGEDLTVEEGTDLRRNELQAEIASLDRDQQHELVALLWVGRGDFSEDEWEEAVALAEDRHTGPCFDYIIAQPLAADEIAAGLEEIGHDHLLLDGDY</sequence>
<dbReference type="Pfam" id="PF12616">
    <property type="entry name" value="DUF3775"/>
    <property type="match status" value="1"/>
</dbReference>
<organism evidence="1 2">
    <name type="scientific">Pontivivens ytuae</name>
    <dbReference type="NCBI Taxonomy" id="2789856"/>
    <lineage>
        <taxon>Bacteria</taxon>
        <taxon>Pseudomonadati</taxon>
        <taxon>Pseudomonadota</taxon>
        <taxon>Alphaproteobacteria</taxon>
        <taxon>Rhodobacterales</taxon>
        <taxon>Paracoccaceae</taxon>
        <taxon>Pontivivens</taxon>
    </lineage>
</organism>
<name>A0A7S9QCE1_9RHOB</name>
<dbReference type="AlphaFoldDB" id="A0A7S9QCE1"/>
<dbReference type="RefSeq" id="WP_196103317.1">
    <property type="nucleotide sequence ID" value="NZ_CP064942.1"/>
</dbReference>
<protein>
    <submittedName>
        <fullName evidence="1">DUF3775 domain-containing protein</fullName>
    </submittedName>
</protein>
<reference evidence="1 2" key="1">
    <citation type="submission" date="2020-11" db="EMBL/GenBank/DDBJ databases">
        <title>Description of Pontivivens ytuae sp. nov. isolated from deep sea sediment of Mariana Trench.</title>
        <authorList>
            <person name="Wang Z."/>
            <person name="Sun Q.-L."/>
            <person name="Xu X.-D."/>
            <person name="Tang Y.-Z."/>
            <person name="Zhang J."/>
        </authorList>
    </citation>
    <scope>NUCLEOTIDE SEQUENCE [LARGE SCALE GENOMIC DNA]</scope>
    <source>
        <strain evidence="1 2">MT2928</strain>
    </source>
</reference>
<evidence type="ECO:0000313" key="2">
    <source>
        <dbReference type="Proteomes" id="UP000594800"/>
    </source>
</evidence>
<accession>A0A7S9QCE1</accession>
<dbReference type="KEGG" id="poz:I0K15_20440"/>
<keyword evidence="2" id="KW-1185">Reference proteome</keyword>
<evidence type="ECO:0000313" key="1">
    <source>
        <dbReference type="EMBL" id="QPH54108.1"/>
    </source>
</evidence>
<dbReference type="InterPro" id="IPR022254">
    <property type="entry name" value="DUF3775"/>
</dbReference>
<dbReference type="Proteomes" id="UP000594800">
    <property type="component" value="Chromosome"/>
</dbReference>